<keyword evidence="3 8" id="KW-0813">Transport</keyword>
<dbReference type="CDD" id="cd06261">
    <property type="entry name" value="TM_PBP2"/>
    <property type="match status" value="1"/>
</dbReference>
<gene>
    <name evidence="10" type="ORF">H0A72_18915</name>
</gene>
<dbReference type="RefSeq" id="WP_180158059.1">
    <property type="nucleotide sequence ID" value="NZ_JACCEM010000011.1"/>
</dbReference>
<evidence type="ECO:0000313" key="10">
    <source>
        <dbReference type="EMBL" id="NYT51387.1"/>
    </source>
</evidence>
<dbReference type="PANTHER" id="PTHR42929">
    <property type="entry name" value="INNER MEMBRANE ABC TRANSPORTER PERMEASE PROTEIN YDCU-RELATED-RELATED"/>
    <property type="match status" value="1"/>
</dbReference>
<protein>
    <submittedName>
        <fullName evidence="10">ABC transporter permease</fullName>
    </submittedName>
</protein>
<comment type="subcellular location">
    <subcellularLocation>
        <location evidence="1 8">Cell membrane</location>
        <topology evidence="1 8">Multi-pass membrane protein</topology>
    </subcellularLocation>
</comment>
<feature type="transmembrane region" description="Helical" evidence="8">
    <location>
        <begin position="255"/>
        <end position="279"/>
    </location>
</feature>
<sequence length="297" mass="32605">MAPAKDPLVHRASPWNLAPAFVVMGLFFSAYAVFLNTSFLEAIPGTAQLGDKITLANYQRYFTSATDLNVLWDTLWISTKLMIASFLLGYPVAYIIVRTQCSALRNFLLVSIVMTFLSGSVTRAYAWLILLGNNGAVNTVLMKLSVIAEPLQLVYNELGVFIALLHFILPFFVLTMMGPLKNINPAYEEAAINLGASRPQSFLLVTLPLSLPGIISASSLAFALALSSFVFPLILGGGRVRMVANSIYEHIFTSFDFPFAAATATIFLIVALFFVWAFATMQRMVVRHHQPAGIQHA</sequence>
<evidence type="ECO:0000256" key="6">
    <source>
        <dbReference type="ARBA" id="ARBA00022989"/>
    </source>
</evidence>
<organism evidence="10 11">
    <name type="scientific">Parapusillimonas granuli</name>
    <dbReference type="NCBI Taxonomy" id="380911"/>
    <lineage>
        <taxon>Bacteria</taxon>
        <taxon>Pseudomonadati</taxon>
        <taxon>Pseudomonadota</taxon>
        <taxon>Betaproteobacteria</taxon>
        <taxon>Burkholderiales</taxon>
        <taxon>Alcaligenaceae</taxon>
        <taxon>Parapusillimonas</taxon>
    </lineage>
</organism>
<dbReference type="EMBL" id="JACCEM010000011">
    <property type="protein sequence ID" value="NYT51387.1"/>
    <property type="molecule type" value="Genomic_DNA"/>
</dbReference>
<keyword evidence="7 8" id="KW-0472">Membrane</keyword>
<dbReference type="AlphaFoldDB" id="A0A853G5D6"/>
<feature type="transmembrane region" description="Helical" evidence="8">
    <location>
        <begin position="75"/>
        <end position="96"/>
    </location>
</feature>
<dbReference type="InterPro" id="IPR035906">
    <property type="entry name" value="MetI-like_sf"/>
</dbReference>
<keyword evidence="6 8" id="KW-1133">Transmembrane helix</keyword>
<evidence type="ECO:0000313" key="11">
    <source>
        <dbReference type="Proteomes" id="UP000559809"/>
    </source>
</evidence>
<feature type="domain" description="ABC transmembrane type-1" evidence="9">
    <location>
        <begin position="71"/>
        <end position="278"/>
    </location>
</feature>
<dbReference type="Pfam" id="PF00528">
    <property type="entry name" value="BPD_transp_1"/>
    <property type="match status" value="1"/>
</dbReference>
<dbReference type="InterPro" id="IPR000515">
    <property type="entry name" value="MetI-like"/>
</dbReference>
<evidence type="ECO:0000256" key="7">
    <source>
        <dbReference type="ARBA" id="ARBA00023136"/>
    </source>
</evidence>
<feature type="transmembrane region" description="Helical" evidence="8">
    <location>
        <begin position="153"/>
        <end position="174"/>
    </location>
</feature>
<feature type="transmembrane region" description="Helical" evidence="8">
    <location>
        <begin position="12"/>
        <end position="34"/>
    </location>
</feature>
<dbReference type="Gene3D" id="1.10.3720.10">
    <property type="entry name" value="MetI-like"/>
    <property type="match status" value="1"/>
</dbReference>
<dbReference type="PROSITE" id="PS50928">
    <property type="entry name" value="ABC_TM1"/>
    <property type="match status" value="1"/>
</dbReference>
<keyword evidence="4" id="KW-1003">Cell membrane</keyword>
<evidence type="ECO:0000259" key="9">
    <source>
        <dbReference type="PROSITE" id="PS50928"/>
    </source>
</evidence>
<dbReference type="GO" id="GO:0005886">
    <property type="term" value="C:plasma membrane"/>
    <property type="evidence" value="ECO:0007669"/>
    <property type="project" value="UniProtKB-SubCell"/>
</dbReference>
<evidence type="ECO:0000256" key="1">
    <source>
        <dbReference type="ARBA" id="ARBA00004651"/>
    </source>
</evidence>
<evidence type="ECO:0000256" key="3">
    <source>
        <dbReference type="ARBA" id="ARBA00022448"/>
    </source>
</evidence>
<evidence type="ECO:0000256" key="5">
    <source>
        <dbReference type="ARBA" id="ARBA00022692"/>
    </source>
</evidence>
<reference evidence="10 11" key="1">
    <citation type="submission" date="2020-07" db="EMBL/GenBank/DDBJ databases">
        <title>Taxonomic revisions and descriptions of new bacterial species based on genomic comparisons in the high-G+C-content subgroup of the family Alcaligenaceae.</title>
        <authorList>
            <person name="Szabo A."/>
            <person name="Felfoldi T."/>
        </authorList>
    </citation>
    <scope>NUCLEOTIDE SEQUENCE [LARGE SCALE GENOMIC DNA]</scope>
    <source>
        <strain evidence="10 11">LMG 24012</strain>
    </source>
</reference>
<evidence type="ECO:0000256" key="2">
    <source>
        <dbReference type="ARBA" id="ARBA00007069"/>
    </source>
</evidence>
<evidence type="ECO:0000256" key="4">
    <source>
        <dbReference type="ARBA" id="ARBA00022475"/>
    </source>
</evidence>
<dbReference type="PANTHER" id="PTHR42929:SF1">
    <property type="entry name" value="INNER MEMBRANE ABC TRANSPORTER PERMEASE PROTEIN YDCU-RELATED"/>
    <property type="match status" value="1"/>
</dbReference>
<dbReference type="Proteomes" id="UP000559809">
    <property type="component" value="Unassembled WGS sequence"/>
</dbReference>
<accession>A0A853G5D6</accession>
<feature type="transmembrane region" description="Helical" evidence="8">
    <location>
        <begin position="202"/>
        <end position="235"/>
    </location>
</feature>
<keyword evidence="11" id="KW-1185">Reference proteome</keyword>
<comment type="similarity">
    <text evidence="2">Belongs to the binding-protein-dependent transport system permease family. CysTW subfamily.</text>
</comment>
<evidence type="ECO:0000256" key="8">
    <source>
        <dbReference type="RuleBase" id="RU363032"/>
    </source>
</evidence>
<dbReference type="SUPFAM" id="SSF161098">
    <property type="entry name" value="MetI-like"/>
    <property type="match status" value="1"/>
</dbReference>
<dbReference type="GO" id="GO:0055085">
    <property type="term" value="P:transmembrane transport"/>
    <property type="evidence" value="ECO:0007669"/>
    <property type="project" value="InterPro"/>
</dbReference>
<name>A0A853G5D6_9BURK</name>
<feature type="transmembrane region" description="Helical" evidence="8">
    <location>
        <begin position="108"/>
        <end position="133"/>
    </location>
</feature>
<keyword evidence="5 8" id="KW-0812">Transmembrane</keyword>
<proteinExistence type="inferred from homology"/>
<comment type="caution">
    <text evidence="10">The sequence shown here is derived from an EMBL/GenBank/DDBJ whole genome shotgun (WGS) entry which is preliminary data.</text>
</comment>